<dbReference type="PROSITE" id="PS00107">
    <property type="entry name" value="PROTEIN_KINASE_ATP"/>
    <property type="match status" value="1"/>
</dbReference>
<sequence length="316" mass="36484">MSNSEKQLDIRVNGRYRLLRRLGDGSYGVIYEGLDVKTFQPVALKLEHTRSEHSESLRNEIDIYKCLVGGAGIPELYWDGEEGDYNVMVFELLGPNLEVLFNYCRRQFSLRTVLMLADQLIRRFKYIHSKGFIHRDVKPENLLMGRSIRGNVVYIVDIGLAETFTTTDSSRNGQPLEREGPVLGTVRYASINALRGTKQSPADDMEALGYVLVYFLQQGKLPWIGLPANNPSEKELAVLQKKQSTSPKELCDGLPDEFVKYFDHIRKSCDNNQSINHNYVLDLFRRLFLRRGFKYDNVYDWTVLKYVEQLKEHEVS</sequence>
<dbReference type="GO" id="GO:0004674">
    <property type="term" value="F:protein serine/threonine kinase activity"/>
    <property type="evidence" value="ECO:0007669"/>
    <property type="project" value="UniProtKB-KW"/>
</dbReference>
<dbReference type="EMBL" id="ML991808">
    <property type="protein sequence ID" value="KAF2233318.1"/>
    <property type="molecule type" value="Genomic_DNA"/>
</dbReference>
<dbReference type="InterPro" id="IPR017441">
    <property type="entry name" value="Protein_kinase_ATP_BS"/>
</dbReference>
<keyword evidence="2 4" id="KW-0547">Nucleotide-binding</keyword>
<name>A0A6A6H670_VIRVR</name>
<gene>
    <name evidence="7" type="ORF">EV356DRAFT_468820</name>
</gene>
<feature type="domain" description="Protein kinase" evidence="6">
    <location>
        <begin position="16"/>
        <end position="316"/>
    </location>
</feature>
<dbReference type="PANTHER" id="PTHR11909">
    <property type="entry name" value="CASEIN KINASE-RELATED"/>
    <property type="match status" value="1"/>
</dbReference>
<keyword evidence="7" id="KW-0418">Kinase</keyword>
<dbReference type="AlphaFoldDB" id="A0A6A6H670"/>
<organism evidence="7 8">
    <name type="scientific">Viridothelium virens</name>
    <name type="common">Speckled blister lichen</name>
    <name type="synonym">Trypethelium virens</name>
    <dbReference type="NCBI Taxonomy" id="1048519"/>
    <lineage>
        <taxon>Eukaryota</taxon>
        <taxon>Fungi</taxon>
        <taxon>Dikarya</taxon>
        <taxon>Ascomycota</taxon>
        <taxon>Pezizomycotina</taxon>
        <taxon>Dothideomycetes</taxon>
        <taxon>Dothideomycetes incertae sedis</taxon>
        <taxon>Trypetheliales</taxon>
        <taxon>Trypetheliaceae</taxon>
        <taxon>Viridothelium</taxon>
    </lineage>
</organism>
<dbReference type="InterPro" id="IPR000719">
    <property type="entry name" value="Prot_kinase_dom"/>
</dbReference>
<evidence type="ECO:0000256" key="3">
    <source>
        <dbReference type="ARBA" id="ARBA00022840"/>
    </source>
</evidence>
<dbReference type="InterPro" id="IPR008271">
    <property type="entry name" value="Ser/Thr_kinase_AS"/>
</dbReference>
<evidence type="ECO:0000256" key="5">
    <source>
        <dbReference type="RuleBase" id="RU000304"/>
    </source>
</evidence>
<dbReference type="PROSITE" id="PS50011">
    <property type="entry name" value="PROTEIN_KINASE_DOM"/>
    <property type="match status" value="1"/>
</dbReference>
<evidence type="ECO:0000259" key="6">
    <source>
        <dbReference type="PROSITE" id="PS50011"/>
    </source>
</evidence>
<reference evidence="7" key="1">
    <citation type="journal article" date="2020" name="Stud. Mycol.">
        <title>101 Dothideomycetes genomes: a test case for predicting lifestyles and emergence of pathogens.</title>
        <authorList>
            <person name="Haridas S."/>
            <person name="Albert R."/>
            <person name="Binder M."/>
            <person name="Bloem J."/>
            <person name="Labutti K."/>
            <person name="Salamov A."/>
            <person name="Andreopoulos B."/>
            <person name="Baker S."/>
            <person name="Barry K."/>
            <person name="Bills G."/>
            <person name="Bluhm B."/>
            <person name="Cannon C."/>
            <person name="Castanera R."/>
            <person name="Culley D."/>
            <person name="Daum C."/>
            <person name="Ezra D."/>
            <person name="Gonzalez J."/>
            <person name="Henrissat B."/>
            <person name="Kuo A."/>
            <person name="Liang C."/>
            <person name="Lipzen A."/>
            <person name="Lutzoni F."/>
            <person name="Magnuson J."/>
            <person name="Mondo S."/>
            <person name="Nolan M."/>
            <person name="Ohm R."/>
            <person name="Pangilinan J."/>
            <person name="Park H.-J."/>
            <person name="Ramirez L."/>
            <person name="Alfaro M."/>
            <person name="Sun H."/>
            <person name="Tritt A."/>
            <person name="Yoshinaga Y."/>
            <person name="Zwiers L.-H."/>
            <person name="Turgeon B."/>
            <person name="Goodwin S."/>
            <person name="Spatafora J."/>
            <person name="Crous P."/>
            <person name="Grigoriev I."/>
        </authorList>
    </citation>
    <scope>NUCLEOTIDE SEQUENCE</scope>
    <source>
        <strain evidence="7">Tuck. ex Michener</strain>
    </source>
</reference>
<dbReference type="InterPro" id="IPR011009">
    <property type="entry name" value="Kinase-like_dom_sf"/>
</dbReference>
<keyword evidence="7" id="KW-0808">Transferase</keyword>
<evidence type="ECO:0000313" key="8">
    <source>
        <dbReference type="Proteomes" id="UP000800092"/>
    </source>
</evidence>
<dbReference type="OrthoDB" id="5800476at2759"/>
<dbReference type="SUPFAM" id="SSF56112">
    <property type="entry name" value="Protein kinase-like (PK-like)"/>
    <property type="match status" value="1"/>
</dbReference>
<evidence type="ECO:0000256" key="1">
    <source>
        <dbReference type="ARBA" id="ARBA00012513"/>
    </source>
</evidence>
<dbReference type="EC" id="2.7.11.1" evidence="1"/>
<evidence type="ECO:0000313" key="7">
    <source>
        <dbReference type="EMBL" id="KAF2233318.1"/>
    </source>
</evidence>
<evidence type="ECO:0000256" key="4">
    <source>
        <dbReference type="PROSITE-ProRule" id="PRU10141"/>
    </source>
</evidence>
<evidence type="ECO:0000256" key="2">
    <source>
        <dbReference type="ARBA" id="ARBA00022741"/>
    </source>
</evidence>
<keyword evidence="8" id="KW-1185">Reference proteome</keyword>
<dbReference type="Gene3D" id="1.10.510.10">
    <property type="entry name" value="Transferase(Phosphotransferase) domain 1"/>
    <property type="match status" value="1"/>
</dbReference>
<dbReference type="SMART" id="SM00220">
    <property type="entry name" value="S_TKc"/>
    <property type="match status" value="1"/>
</dbReference>
<dbReference type="PROSITE" id="PS00108">
    <property type="entry name" value="PROTEIN_KINASE_ST"/>
    <property type="match status" value="1"/>
</dbReference>
<dbReference type="CDD" id="cd14016">
    <property type="entry name" value="STKc_CK1"/>
    <property type="match status" value="1"/>
</dbReference>
<keyword evidence="3 4" id="KW-0067">ATP-binding</keyword>
<dbReference type="Pfam" id="PF00069">
    <property type="entry name" value="Pkinase"/>
    <property type="match status" value="1"/>
</dbReference>
<accession>A0A6A6H670</accession>
<dbReference type="InterPro" id="IPR050235">
    <property type="entry name" value="CK1_Ser-Thr_kinase"/>
</dbReference>
<proteinExistence type="inferred from homology"/>
<feature type="binding site" evidence="4">
    <location>
        <position position="45"/>
    </location>
    <ligand>
        <name>ATP</name>
        <dbReference type="ChEBI" id="CHEBI:30616"/>
    </ligand>
</feature>
<keyword evidence="5" id="KW-0723">Serine/threonine-protein kinase</keyword>
<comment type="similarity">
    <text evidence="5">Belongs to the protein kinase superfamily.</text>
</comment>
<dbReference type="Proteomes" id="UP000800092">
    <property type="component" value="Unassembled WGS sequence"/>
</dbReference>
<dbReference type="GO" id="GO:0005524">
    <property type="term" value="F:ATP binding"/>
    <property type="evidence" value="ECO:0007669"/>
    <property type="project" value="UniProtKB-UniRule"/>
</dbReference>
<protein>
    <recommendedName>
        <fullName evidence="1">non-specific serine/threonine protein kinase</fullName>
        <ecNumber evidence="1">2.7.11.1</ecNumber>
    </recommendedName>
</protein>